<feature type="compositionally biased region" description="Basic residues" evidence="1">
    <location>
        <begin position="242"/>
        <end position="262"/>
    </location>
</feature>
<feature type="compositionally biased region" description="Acidic residues" evidence="1">
    <location>
        <begin position="156"/>
        <end position="168"/>
    </location>
</feature>
<evidence type="ECO:0000313" key="3">
    <source>
        <dbReference type="Proteomes" id="UP000441208"/>
    </source>
</evidence>
<dbReference type="AlphaFoldDB" id="A0A6A3P9P2"/>
<accession>A0A6A3P9P2</accession>
<gene>
    <name evidence="2" type="ORF">PF007_g32108</name>
</gene>
<proteinExistence type="predicted"/>
<reference evidence="2 3" key="1">
    <citation type="submission" date="2018-08" db="EMBL/GenBank/DDBJ databases">
        <title>Genomic investigation of the strawberry pathogen Phytophthora fragariae indicates pathogenicity is determined by transcriptional variation in three key races.</title>
        <authorList>
            <person name="Adams T.M."/>
            <person name="Armitage A.D."/>
            <person name="Sobczyk M.K."/>
            <person name="Bates H.J."/>
            <person name="Dunwell J.M."/>
            <person name="Nellist C.F."/>
            <person name="Harrison R.J."/>
        </authorList>
    </citation>
    <scope>NUCLEOTIDE SEQUENCE [LARGE SCALE GENOMIC DNA]</scope>
    <source>
        <strain evidence="2 3">NOV-71</strain>
    </source>
</reference>
<dbReference type="EMBL" id="QXFZ01008137">
    <property type="protein sequence ID" value="KAE9056064.1"/>
    <property type="molecule type" value="Genomic_DNA"/>
</dbReference>
<evidence type="ECO:0000256" key="1">
    <source>
        <dbReference type="SAM" id="MobiDB-lite"/>
    </source>
</evidence>
<feature type="region of interest" description="Disordered" evidence="1">
    <location>
        <begin position="1"/>
        <end position="48"/>
    </location>
</feature>
<protein>
    <submittedName>
        <fullName evidence="2">Uncharacterized protein</fullName>
    </submittedName>
</protein>
<organism evidence="2 3">
    <name type="scientific">Phytophthora fragariae</name>
    <dbReference type="NCBI Taxonomy" id="53985"/>
    <lineage>
        <taxon>Eukaryota</taxon>
        <taxon>Sar</taxon>
        <taxon>Stramenopiles</taxon>
        <taxon>Oomycota</taxon>
        <taxon>Peronosporomycetes</taxon>
        <taxon>Peronosporales</taxon>
        <taxon>Peronosporaceae</taxon>
        <taxon>Phytophthora</taxon>
    </lineage>
</organism>
<sequence>MSGTLRFCSRHQHSCAPGAVKPGKRNRLPSSDNFRDPPATSDTLVTTGVNPVCTVPGTAERVAVTSTRGRPCRGAADETSVDGASDVEDPGDDAAGANEAWEAAPLAAGGLSSSLSEPNMTRSSESGDKSSRFLGEAAGCCARGGVVGEDPPAYDATDESPDPPEDPSECSSSPESGDGGLPQSPLLSGEPPAGDPHRQENHLHQVSSISPYYRPRAQEEAPKRQATEGWGMLMTTPESVKRRYPRPTHHQVTRRQRKAKVG</sequence>
<name>A0A6A3P9P2_9STRA</name>
<feature type="region of interest" description="Disordered" evidence="1">
    <location>
        <begin position="63"/>
        <end position="262"/>
    </location>
</feature>
<evidence type="ECO:0000313" key="2">
    <source>
        <dbReference type="EMBL" id="KAE9056064.1"/>
    </source>
</evidence>
<feature type="compositionally biased region" description="Low complexity" evidence="1">
    <location>
        <begin position="93"/>
        <end position="118"/>
    </location>
</feature>
<feature type="compositionally biased region" description="Basic and acidic residues" evidence="1">
    <location>
        <begin position="216"/>
        <end position="226"/>
    </location>
</feature>
<feature type="compositionally biased region" description="Low complexity" evidence="1">
    <location>
        <begin position="135"/>
        <end position="144"/>
    </location>
</feature>
<dbReference type="Proteomes" id="UP000441208">
    <property type="component" value="Unassembled WGS sequence"/>
</dbReference>
<comment type="caution">
    <text evidence="2">The sequence shown here is derived from an EMBL/GenBank/DDBJ whole genome shotgun (WGS) entry which is preliminary data.</text>
</comment>